<sequence length="163" mass="18103">MNKNSSFQRVLRDVVDLCELQMQLISVDSQDARRRATTAAIVTVIAVAIVGSALTTTMIGAGYLIHELADWSVGASLLTVAATTLAIAGMLLLYATKSLRRAAASLRETKSEFVENLKWIKSVLITPDDSPRNQLRTESFPDWNEQRARTNHLNPRETSFNQR</sequence>
<dbReference type="Proteomes" id="UP001158067">
    <property type="component" value="Unassembled WGS sequence"/>
</dbReference>
<keyword evidence="2" id="KW-0472">Membrane</keyword>
<reference evidence="3 4" key="1">
    <citation type="submission" date="2017-05" db="EMBL/GenBank/DDBJ databases">
        <authorList>
            <person name="Varghese N."/>
            <person name="Submissions S."/>
        </authorList>
    </citation>
    <scope>NUCLEOTIDE SEQUENCE [LARGE SCALE GENOMIC DNA]</scope>
    <source>
        <strain evidence="3 4">DSM 25457</strain>
    </source>
</reference>
<feature type="transmembrane region" description="Helical" evidence="2">
    <location>
        <begin position="71"/>
        <end position="95"/>
    </location>
</feature>
<evidence type="ECO:0000313" key="3">
    <source>
        <dbReference type="EMBL" id="SMP59197.1"/>
    </source>
</evidence>
<keyword evidence="2" id="KW-1133">Transmembrane helix</keyword>
<gene>
    <name evidence="3" type="ORF">SAMN06265222_106182</name>
</gene>
<organism evidence="3 4">
    <name type="scientific">Neorhodopirellula lusitana</name>
    <dbReference type="NCBI Taxonomy" id="445327"/>
    <lineage>
        <taxon>Bacteria</taxon>
        <taxon>Pseudomonadati</taxon>
        <taxon>Planctomycetota</taxon>
        <taxon>Planctomycetia</taxon>
        <taxon>Pirellulales</taxon>
        <taxon>Pirellulaceae</taxon>
        <taxon>Neorhodopirellula</taxon>
    </lineage>
</organism>
<proteinExistence type="predicted"/>
<evidence type="ECO:0000313" key="4">
    <source>
        <dbReference type="Proteomes" id="UP001158067"/>
    </source>
</evidence>
<comment type="caution">
    <text evidence="3">The sequence shown here is derived from an EMBL/GenBank/DDBJ whole genome shotgun (WGS) entry which is preliminary data.</text>
</comment>
<keyword evidence="4" id="KW-1185">Reference proteome</keyword>
<protein>
    <submittedName>
        <fullName evidence="3">Holin-X, holin superfamily III</fullName>
    </submittedName>
</protein>
<accession>A0ABY1Q5C8</accession>
<dbReference type="EMBL" id="FXUG01000006">
    <property type="protein sequence ID" value="SMP59197.1"/>
    <property type="molecule type" value="Genomic_DNA"/>
</dbReference>
<feature type="compositionally biased region" description="Polar residues" evidence="1">
    <location>
        <begin position="151"/>
        <end position="163"/>
    </location>
</feature>
<name>A0ABY1Q5C8_9BACT</name>
<dbReference type="Pfam" id="PF07332">
    <property type="entry name" value="Phage_holin_3_6"/>
    <property type="match status" value="1"/>
</dbReference>
<evidence type="ECO:0000256" key="2">
    <source>
        <dbReference type="SAM" id="Phobius"/>
    </source>
</evidence>
<dbReference type="InterPro" id="IPR009937">
    <property type="entry name" value="Phage_holin_3_6"/>
</dbReference>
<dbReference type="RefSeq" id="WP_283432927.1">
    <property type="nucleotide sequence ID" value="NZ_FXUG01000006.1"/>
</dbReference>
<evidence type="ECO:0000256" key="1">
    <source>
        <dbReference type="SAM" id="MobiDB-lite"/>
    </source>
</evidence>
<feature type="region of interest" description="Disordered" evidence="1">
    <location>
        <begin position="131"/>
        <end position="163"/>
    </location>
</feature>
<feature type="transmembrane region" description="Helical" evidence="2">
    <location>
        <begin position="39"/>
        <end position="65"/>
    </location>
</feature>
<keyword evidence="2" id="KW-0812">Transmembrane</keyword>